<gene>
    <name evidence="1" type="ORF">A8C56_05770</name>
</gene>
<organism evidence="1 2">
    <name type="scientific">Niabella ginsenosidivorans</name>
    <dbReference type="NCBI Taxonomy" id="1176587"/>
    <lineage>
        <taxon>Bacteria</taxon>
        <taxon>Pseudomonadati</taxon>
        <taxon>Bacteroidota</taxon>
        <taxon>Chitinophagia</taxon>
        <taxon>Chitinophagales</taxon>
        <taxon>Chitinophagaceae</taxon>
        <taxon>Niabella</taxon>
    </lineage>
</organism>
<keyword evidence="2" id="KW-1185">Reference proteome</keyword>
<dbReference type="EMBL" id="CP015772">
    <property type="protein sequence ID" value="ANH80561.1"/>
    <property type="molecule type" value="Genomic_DNA"/>
</dbReference>
<sequence>MPAIVALFGIFILLTDVIMSIHTPLFSELPLFLNSFFKRLFYLPLHWHIFIQISFFKDVQDKKRTTAVKGFRINISA</sequence>
<evidence type="ECO:0000313" key="1">
    <source>
        <dbReference type="EMBL" id="ANH80561.1"/>
    </source>
</evidence>
<protein>
    <submittedName>
        <fullName evidence="1">Uncharacterized protein</fullName>
    </submittedName>
</protein>
<evidence type="ECO:0000313" key="2">
    <source>
        <dbReference type="Proteomes" id="UP000077667"/>
    </source>
</evidence>
<reference evidence="1 2" key="1">
    <citation type="submission" date="2016-05" db="EMBL/GenBank/DDBJ databases">
        <title>Niabella ginsenosidivorans BS26 whole genome sequencing.</title>
        <authorList>
            <person name="Im W.T."/>
            <person name="Siddiqi M.Z."/>
        </authorList>
    </citation>
    <scope>NUCLEOTIDE SEQUENCE [LARGE SCALE GENOMIC DNA]</scope>
    <source>
        <strain evidence="1 2">BS26</strain>
    </source>
</reference>
<accession>A0A1A9I1I3</accession>
<dbReference type="Proteomes" id="UP000077667">
    <property type="component" value="Chromosome"/>
</dbReference>
<dbReference type="AlphaFoldDB" id="A0A1A9I1I3"/>
<name>A0A1A9I1I3_9BACT</name>
<proteinExistence type="predicted"/>
<dbReference type="KEGG" id="nia:A8C56_05770"/>